<evidence type="ECO:0000313" key="2">
    <source>
        <dbReference type="EMBL" id="MCD2196294.1"/>
    </source>
</evidence>
<organism evidence="2 3">
    <name type="scientific">Actinomycetospora endophytica</name>
    <dbReference type="NCBI Taxonomy" id="2291215"/>
    <lineage>
        <taxon>Bacteria</taxon>
        <taxon>Bacillati</taxon>
        <taxon>Actinomycetota</taxon>
        <taxon>Actinomycetes</taxon>
        <taxon>Pseudonocardiales</taxon>
        <taxon>Pseudonocardiaceae</taxon>
        <taxon>Actinomycetospora</taxon>
    </lineage>
</organism>
<proteinExistence type="predicted"/>
<reference evidence="2 3" key="1">
    <citation type="submission" date="2021-11" db="EMBL/GenBank/DDBJ databases">
        <title>Draft genome sequence of Actinomycetospora sp. SF1 isolated from the rhizosphere soil.</title>
        <authorList>
            <person name="Duangmal K."/>
            <person name="Chantavorakit T."/>
        </authorList>
    </citation>
    <scope>NUCLEOTIDE SEQUENCE [LARGE SCALE GENOMIC DNA]</scope>
    <source>
        <strain evidence="2 3">TBRC 5722</strain>
    </source>
</reference>
<accession>A0ABS8PDQ6</accession>
<protein>
    <submittedName>
        <fullName evidence="2">Uncharacterized protein</fullName>
    </submittedName>
</protein>
<dbReference type="Proteomes" id="UP001199469">
    <property type="component" value="Unassembled WGS sequence"/>
</dbReference>
<evidence type="ECO:0000256" key="1">
    <source>
        <dbReference type="SAM" id="MobiDB-lite"/>
    </source>
</evidence>
<gene>
    <name evidence="2" type="ORF">LQ327_23240</name>
</gene>
<keyword evidence="3" id="KW-1185">Reference proteome</keyword>
<dbReference type="EMBL" id="JAJNDB010000005">
    <property type="protein sequence ID" value="MCD2196294.1"/>
    <property type="molecule type" value="Genomic_DNA"/>
</dbReference>
<dbReference type="RefSeq" id="WP_230738146.1">
    <property type="nucleotide sequence ID" value="NZ_JAJNDB010000005.1"/>
</dbReference>
<name>A0ABS8PDQ6_9PSEU</name>
<feature type="region of interest" description="Disordered" evidence="1">
    <location>
        <begin position="1"/>
        <end position="25"/>
    </location>
</feature>
<evidence type="ECO:0000313" key="3">
    <source>
        <dbReference type="Proteomes" id="UP001199469"/>
    </source>
</evidence>
<sequence>MAEDVDEERPVAPDPTDAPGGRTAVDRGCTCSVLANAAFRAGAPGEEAFVDPLCPVHSAAS</sequence>
<comment type="caution">
    <text evidence="2">The sequence shown here is derived from an EMBL/GenBank/DDBJ whole genome shotgun (WGS) entry which is preliminary data.</text>
</comment>